<evidence type="ECO:0000256" key="4">
    <source>
        <dbReference type="ARBA" id="ARBA00022448"/>
    </source>
</evidence>
<dbReference type="Pfam" id="PF02699">
    <property type="entry name" value="YajC"/>
    <property type="match status" value="1"/>
</dbReference>
<protein>
    <recommendedName>
        <fullName evidence="3">Sec translocon accessory complex subunit YajC</fullName>
    </recommendedName>
</protein>
<evidence type="ECO:0000256" key="12">
    <source>
        <dbReference type="SAM" id="Phobius"/>
    </source>
</evidence>
<dbReference type="PRINTS" id="PR01853">
    <property type="entry name" value="YAJCTRNLCASE"/>
</dbReference>
<keyword evidence="14" id="KW-1185">Reference proteome</keyword>
<feature type="compositionally biased region" description="Basic and acidic residues" evidence="11">
    <location>
        <begin position="114"/>
        <end position="125"/>
    </location>
</feature>
<dbReference type="EMBL" id="JACHGJ010000013">
    <property type="protein sequence ID" value="MBB6482494.1"/>
    <property type="molecule type" value="Genomic_DNA"/>
</dbReference>
<keyword evidence="7" id="KW-0653">Protein transport</keyword>
<evidence type="ECO:0000256" key="8">
    <source>
        <dbReference type="ARBA" id="ARBA00022989"/>
    </source>
</evidence>
<keyword evidence="10 12" id="KW-0472">Membrane</keyword>
<reference evidence="13 14" key="1">
    <citation type="submission" date="2020-08" db="EMBL/GenBank/DDBJ databases">
        <title>Genomic Encyclopedia of Type Strains, Phase IV (KMG-IV): sequencing the most valuable type-strain genomes for metagenomic binning, comparative biology and taxonomic classification.</title>
        <authorList>
            <person name="Goeker M."/>
        </authorList>
    </citation>
    <scope>NUCLEOTIDE SEQUENCE [LARGE SCALE GENOMIC DNA]</scope>
    <source>
        <strain evidence="13 14">DSM 2461</strain>
    </source>
</reference>
<accession>A0A841RAT0</accession>
<evidence type="ECO:0000256" key="7">
    <source>
        <dbReference type="ARBA" id="ARBA00022927"/>
    </source>
</evidence>
<evidence type="ECO:0000256" key="9">
    <source>
        <dbReference type="ARBA" id="ARBA00023010"/>
    </source>
</evidence>
<dbReference type="PANTHER" id="PTHR33909:SF1">
    <property type="entry name" value="SEC TRANSLOCON ACCESSORY COMPLEX SUBUNIT YAJC"/>
    <property type="match status" value="1"/>
</dbReference>
<feature type="transmembrane region" description="Helical" evidence="12">
    <location>
        <begin position="12"/>
        <end position="37"/>
    </location>
</feature>
<dbReference type="PANTHER" id="PTHR33909">
    <property type="entry name" value="SEC TRANSLOCON ACCESSORY COMPLEX SUBUNIT YAJC"/>
    <property type="match status" value="1"/>
</dbReference>
<keyword evidence="8 12" id="KW-1133">Transmembrane helix</keyword>
<dbReference type="GO" id="GO:0015031">
    <property type="term" value="P:protein transport"/>
    <property type="evidence" value="ECO:0007669"/>
    <property type="project" value="UniProtKB-KW"/>
</dbReference>
<evidence type="ECO:0000256" key="2">
    <source>
        <dbReference type="ARBA" id="ARBA00006742"/>
    </source>
</evidence>
<comment type="subcellular location">
    <subcellularLocation>
        <location evidence="1">Cell membrane</location>
        <topology evidence="1">Single-pass membrane protein</topology>
    </subcellularLocation>
</comment>
<keyword evidence="6 12" id="KW-0812">Transmembrane</keyword>
<dbReference type="NCBIfam" id="TIGR00739">
    <property type="entry name" value="yajC"/>
    <property type="match status" value="1"/>
</dbReference>
<keyword evidence="9" id="KW-0811">Translocation</keyword>
<evidence type="ECO:0000256" key="6">
    <source>
        <dbReference type="ARBA" id="ARBA00022692"/>
    </source>
</evidence>
<feature type="region of interest" description="Disordered" evidence="11">
    <location>
        <begin position="104"/>
        <end position="125"/>
    </location>
</feature>
<keyword evidence="4" id="KW-0813">Transport</keyword>
<name>A0A841RAT0_9SPIO</name>
<evidence type="ECO:0000256" key="5">
    <source>
        <dbReference type="ARBA" id="ARBA00022475"/>
    </source>
</evidence>
<proteinExistence type="inferred from homology"/>
<dbReference type="AlphaFoldDB" id="A0A841RAT0"/>
<comment type="similarity">
    <text evidence="2">Belongs to the YajC family.</text>
</comment>
<dbReference type="SMART" id="SM01323">
    <property type="entry name" value="YajC"/>
    <property type="match status" value="1"/>
</dbReference>
<evidence type="ECO:0000256" key="10">
    <source>
        <dbReference type="ARBA" id="ARBA00023136"/>
    </source>
</evidence>
<evidence type="ECO:0000313" key="14">
    <source>
        <dbReference type="Proteomes" id="UP000587760"/>
    </source>
</evidence>
<evidence type="ECO:0000256" key="3">
    <source>
        <dbReference type="ARBA" id="ARBA00014962"/>
    </source>
</evidence>
<sequence length="125" mass="13829">MNLLLNLPLMQAAGGAAAMSTPIVTFALVIAIFYFLIIRPQNKKQKETKAMIESVEKGDKVTTIGGIRGTVDSVKDDIVSVRVYNDVKIDFKKSALSEVVKDKKNQKVAEISEETDKKSKKKDKE</sequence>
<evidence type="ECO:0000313" key="13">
    <source>
        <dbReference type="EMBL" id="MBB6482494.1"/>
    </source>
</evidence>
<evidence type="ECO:0000256" key="11">
    <source>
        <dbReference type="SAM" id="MobiDB-lite"/>
    </source>
</evidence>
<dbReference type="GO" id="GO:0005886">
    <property type="term" value="C:plasma membrane"/>
    <property type="evidence" value="ECO:0007669"/>
    <property type="project" value="UniProtKB-SubCell"/>
</dbReference>
<gene>
    <name evidence="13" type="ORF">HNR50_004194</name>
</gene>
<dbReference type="Proteomes" id="UP000587760">
    <property type="component" value="Unassembled WGS sequence"/>
</dbReference>
<organism evidence="13 14">
    <name type="scientific">Spirochaeta isovalerica</name>
    <dbReference type="NCBI Taxonomy" id="150"/>
    <lineage>
        <taxon>Bacteria</taxon>
        <taxon>Pseudomonadati</taxon>
        <taxon>Spirochaetota</taxon>
        <taxon>Spirochaetia</taxon>
        <taxon>Spirochaetales</taxon>
        <taxon>Spirochaetaceae</taxon>
        <taxon>Spirochaeta</taxon>
    </lineage>
</organism>
<dbReference type="InterPro" id="IPR003849">
    <property type="entry name" value="Preprotein_translocase_YajC"/>
</dbReference>
<evidence type="ECO:0000256" key="1">
    <source>
        <dbReference type="ARBA" id="ARBA00004162"/>
    </source>
</evidence>
<keyword evidence="5" id="KW-1003">Cell membrane</keyword>
<dbReference type="RefSeq" id="WP_184748733.1">
    <property type="nucleotide sequence ID" value="NZ_JACHGJ010000013.1"/>
</dbReference>
<comment type="caution">
    <text evidence="13">The sequence shown here is derived from an EMBL/GenBank/DDBJ whole genome shotgun (WGS) entry which is preliminary data.</text>
</comment>